<accession>A0A271J0V8</accession>
<sequence>MPDLSTVPTPIALAALLRPGERALRIPGASRYWATDRGRVFSTARGLREIRPYAKPSKRYLQVDVWFDGPDGTTRRRVVFVHVLVMSAFVGPRPTTPGVAYDVDHVDGDRQNNRIANLRYIPKAENVGRAMRSAARDGRHPTAKLSPADVWTLRCRAHDEGTAPVVADAADELGMSVAAVRAAISGRSWRWVPDPSDRPGVEALARSLGVDADEARRLLDLSPFVRPAVRVIPFRSASQAA</sequence>
<evidence type="ECO:0000259" key="1">
    <source>
        <dbReference type="Pfam" id="PF13392"/>
    </source>
</evidence>
<dbReference type="AlphaFoldDB" id="A0A271J0V8"/>
<dbReference type="InterPro" id="IPR003615">
    <property type="entry name" value="HNH_nuc"/>
</dbReference>
<dbReference type="EMBL" id="MQWD01000001">
    <property type="protein sequence ID" value="PAP76369.1"/>
    <property type="molecule type" value="Genomic_DNA"/>
</dbReference>
<protein>
    <recommendedName>
        <fullName evidence="1">HNH nuclease domain-containing protein</fullName>
    </recommendedName>
</protein>
<dbReference type="InterPro" id="IPR044925">
    <property type="entry name" value="His-Me_finger_sf"/>
</dbReference>
<keyword evidence="3" id="KW-1185">Reference proteome</keyword>
<proteinExistence type="predicted"/>
<dbReference type="RefSeq" id="WP_179299521.1">
    <property type="nucleotide sequence ID" value="NZ_MQWD01000001.1"/>
</dbReference>
<name>A0A271J0V8_9BACT</name>
<evidence type="ECO:0000313" key="3">
    <source>
        <dbReference type="Proteomes" id="UP000216339"/>
    </source>
</evidence>
<evidence type="ECO:0000313" key="2">
    <source>
        <dbReference type="EMBL" id="PAP76369.1"/>
    </source>
</evidence>
<dbReference type="Gene3D" id="3.90.75.20">
    <property type="match status" value="1"/>
</dbReference>
<reference evidence="2 3" key="1">
    <citation type="submission" date="2016-11" db="EMBL/GenBank/DDBJ databases">
        <title>Study of marine rhodopsin-containing bacteria.</title>
        <authorList>
            <person name="Yoshizawa S."/>
            <person name="Kumagai Y."/>
            <person name="Kogure K."/>
        </authorList>
    </citation>
    <scope>NUCLEOTIDE SEQUENCE [LARGE SCALE GENOMIC DNA]</scope>
    <source>
        <strain evidence="2 3">SAORIC-28</strain>
    </source>
</reference>
<comment type="caution">
    <text evidence="2">The sequence shown here is derived from an EMBL/GenBank/DDBJ whole genome shotgun (WGS) entry which is preliminary data.</text>
</comment>
<gene>
    <name evidence="2" type="ORF">BSZ37_07895</name>
</gene>
<feature type="domain" description="HNH nuclease" evidence="1">
    <location>
        <begin position="80"/>
        <end position="126"/>
    </location>
</feature>
<dbReference type="Proteomes" id="UP000216339">
    <property type="component" value="Unassembled WGS sequence"/>
</dbReference>
<dbReference type="Pfam" id="PF13392">
    <property type="entry name" value="HNH_3"/>
    <property type="match status" value="1"/>
</dbReference>
<organism evidence="2 3">
    <name type="scientific">Rubrivirga marina</name>
    <dbReference type="NCBI Taxonomy" id="1196024"/>
    <lineage>
        <taxon>Bacteria</taxon>
        <taxon>Pseudomonadati</taxon>
        <taxon>Rhodothermota</taxon>
        <taxon>Rhodothermia</taxon>
        <taxon>Rhodothermales</taxon>
        <taxon>Rubricoccaceae</taxon>
        <taxon>Rubrivirga</taxon>
    </lineage>
</organism>
<dbReference type="SUPFAM" id="SSF54060">
    <property type="entry name" value="His-Me finger endonucleases"/>
    <property type="match status" value="1"/>
</dbReference>